<sequence length="700" mass="75320">MNTMSVPIAQLSRRLAFILLVWSTHVFASVSLSPTLPGAAIQNSTVLLVALPIKNFGDTDADNVVIRSVVLLGGYLQSPARLPVSLGTIASGERGVLNLSFIVRKLDPAKTYKVLIEGQYGGRTAGGAHHGNNRDERRENGKDRDDRDERGKGEHDHEFHFVVDVQLPPPAPGSDTSSSNRGPTHATQGPYPLLPQPPQTESNEDRAPTPIGSPSFLFPHTATDTGPKALQLTSYPGTSPDGAVGFIVNTNANGIADRFPPDPSAVGSGTSSNLVLATANLYLKYSIDGGSTFTTVSNFSTVFGDQPDGGYCCDQVVHYIPSIDRLVWLIQTNQPKDSAGKPTGGNRLRIAWARPADVAANFNTAWTWFDVTSNFLGLGSDWLDYPDLSTSDGYLYASVDDVTAGGLVVMRISYKDLQLPAGNIVTWDFTAPKNAKSAVASHLAQNATGTMYWAGHDDNSHLRVFSWADGSNRYFWSAPKPHNSYASADYTSKAPDGQYWYAPRPKGDNITSAVHRPGELWFAWTAARDTTFAQPYVIIAKLSDSSFDVTSELEVWNSNNAYAYPALAANSTTSEVAISLMWGGGDKFYLNHAVGFLGDFVVWITTSSDVTFSLNTAGTTGCDDASGGAVKGRCTRSGDYLSLRRVGNSSGLFSTLGYEIKLVDPTRSTDCATAPGCRQDVRYVEFGRPRDIHGGGDLIP</sequence>
<protein>
    <recommendedName>
        <fullName evidence="4">Exo-alpha-sialidase</fullName>
    </recommendedName>
</protein>
<accession>A0AB73IHE3</accession>
<organism evidence="2 3">
    <name type="scientific">Paraburkholderia caledonica</name>
    <dbReference type="NCBI Taxonomy" id="134536"/>
    <lineage>
        <taxon>Bacteria</taxon>
        <taxon>Pseudomonadati</taxon>
        <taxon>Pseudomonadota</taxon>
        <taxon>Betaproteobacteria</taxon>
        <taxon>Burkholderiales</taxon>
        <taxon>Burkholderiaceae</taxon>
        <taxon>Paraburkholderia</taxon>
    </lineage>
</organism>
<comment type="caution">
    <text evidence="2">The sequence shown here is derived from an EMBL/GenBank/DDBJ whole genome shotgun (WGS) entry which is preliminary data.</text>
</comment>
<dbReference type="EMBL" id="JAURTK010000005">
    <property type="protein sequence ID" value="MDP9648837.1"/>
    <property type="molecule type" value="Genomic_DNA"/>
</dbReference>
<dbReference type="AlphaFoldDB" id="A0AB73IHE3"/>
<feature type="compositionally biased region" description="Polar residues" evidence="1">
    <location>
        <begin position="174"/>
        <end position="187"/>
    </location>
</feature>
<name>A0AB73IHE3_9BURK</name>
<feature type="region of interest" description="Disordered" evidence="1">
    <location>
        <begin position="121"/>
        <end position="216"/>
    </location>
</feature>
<dbReference type="RefSeq" id="WP_392394470.1">
    <property type="nucleotide sequence ID" value="NZ_JAURTK010000005.1"/>
</dbReference>
<gene>
    <name evidence="2" type="ORF">J2793_004303</name>
</gene>
<evidence type="ECO:0000313" key="2">
    <source>
        <dbReference type="EMBL" id="MDP9648837.1"/>
    </source>
</evidence>
<proteinExistence type="predicted"/>
<evidence type="ECO:0000313" key="3">
    <source>
        <dbReference type="Proteomes" id="UP001229486"/>
    </source>
</evidence>
<dbReference type="Proteomes" id="UP001229486">
    <property type="component" value="Unassembled WGS sequence"/>
</dbReference>
<feature type="compositionally biased region" description="Basic and acidic residues" evidence="1">
    <location>
        <begin position="132"/>
        <end position="161"/>
    </location>
</feature>
<evidence type="ECO:0008006" key="4">
    <source>
        <dbReference type="Google" id="ProtNLM"/>
    </source>
</evidence>
<reference evidence="2" key="1">
    <citation type="submission" date="2023-07" db="EMBL/GenBank/DDBJ databases">
        <title>Sorghum-associated microbial communities from plants grown in Nebraska, USA.</title>
        <authorList>
            <person name="Schachtman D."/>
        </authorList>
    </citation>
    <scope>NUCLEOTIDE SEQUENCE</scope>
    <source>
        <strain evidence="2">DS1061</strain>
    </source>
</reference>
<evidence type="ECO:0000256" key="1">
    <source>
        <dbReference type="SAM" id="MobiDB-lite"/>
    </source>
</evidence>